<feature type="non-terminal residue" evidence="2">
    <location>
        <position position="111"/>
    </location>
</feature>
<sequence>MIETGRDTDLAVVAVPDLEPDESAGWDGPRKPDVDVTMAVEQLSWGRDGRRMVECNELIWIATWADLHPGPDTPPSRPGGERAITLGGDGTPEVAEFCTAELAVCLGVSPG</sequence>
<name>A0A9D1GZR2_9ACTN</name>
<protein>
    <submittedName>
        <fullName evidence="2">Uncharacterized protein</fullName>
    </submittedName>
</protein>
<comment type="caution">
    <text evidence="2">The sequence shown here is derived from an EMBL/GenBank/DDBJ whole genome shotgun (WGS) entry which is preliminary data.</text>
</comment>
<evidence type="ECO:0000256" key="1">
    <source>
        <dbReference type="SAM" id="MobiDB-lite"/>
    </source>
</evidence>
<dbReference type="AlphaFoldDB" id="A0A9D1GZR2"/>
<dbReference type="EMBL" id="DVLP01000386">
    <property type="protein sequence ID" value="HIT76536.1"/>
    <property type="molecule type" value="Genomic_DNA"/>
</dbReference>
<feature type="region of interest" description="Disordered" evidence="1">
    <location>
        <begin position="67"/>
        <end position="88"/>
    </location>
</feature>
<organism evidence="2 3">
    <name type="scientific">Candidatus Avipropionibacterium avicola</name>
    <dbReference type="NCBI Taxonomy" id="2840701"/>
    <lineage>
        <taxon>Bacteria</taxon>
        <taxon>Bacillati</taxon>
        <taxon>Actinomycetota</taxon>
        <taxon>Actinomycetes</taxon>
        <taxon>Propionibacteriales</taxon>
        <taxon>Propionibacteriaceae</taxon>
        <taxon>Propionibacteriaceae incertae sedis</taxon>
        <taxon>Candidatus Avipropionibacterium</taxon>
    </lineage>
</organism>
<evidence type="ECO:0000313" key="3">
    <source>
        <dbReference type="Proteomes" id="UP000886842"/>
    </source>
</evidence>
<dbReference type="Proteomes" id="UP000886842">
    <property type="component" value="Unassembled WGS sequence"/>
</dbReference>
<reference evidence="2" key="2">
    <citation type="journal article" date="2021" name="PeerJ">
        <title>Extensive microbial diversity within the chicken gut microbiome revealed by metagenomics and culture.</title>
        <authorList>
            <person name="Gilroy R."/>
            <person name="Ravi A."/>
            <person name="Getino M."/>
            <person name="Pursley I."/>
            <person name="Horton D.L."/>
            <person name="Alikhan N.F."/>
            <person name="Baker D."/>
            <person name="Gharbi K."/>
            <person name="Hall N."/>
            <person name="Watson M."/>
            <person name="Adriaenssens E.M."/>
            <person name="Foster-Nyarko E."/>
            <person name="Jarju S."/>
            <person name="Secka A."/>
            <person name="Antonio M."/>
            <person name="Oren A."/>
            <person name="Chaudhuri R.R."/>
            <person name="La Ragione R."/>
            <person name="Hildebrand F."/>
            <person name="Pallen M.J."/>
        </authorList>
    </citation>
    <scope>NUCLEOTIDE SEQUENCE</scope>
    <source>
        <strain evidence="2">ChiGjej1B1-24693</strain>
    </source>
</reference>
<reference evidence="2" key="1">
    <citation type="submission" date="2020-10" db="EMBL/GenBank/DDBJ databases">
        <authorList>
            <person name="Gilroy R."/>
        </authorList>
    </citation>
    <scope>NUCLEOTIDE SEQUENCE</scope>
    <source>
        <strain evidence="2">ChiGjej1B1-24693</strain>
    </source>
</reference>
<gene>
    <name evidence="2" type="ORF">IAA98_13210</name>
</gene>
<evidence type="ECO:0000313" key="2">
    <source>
        <dbReference type="EMBL" id="HIT76536.1"/>
    </source>
</evidence>
<proteinExistence type="predicted"/>
<accession>A0A9D1GZR2</accession>